<feature type="transmembrane region" description="Helical" evidence="1">
    <location>
        <begin position="136"/>
        <end position="159"/>
    </location>
</feature>
<feature type="transmembrane region" description="Helical" evidence="1">
    <location>
        <begin position="66"/>
        <end position="87"/>
    </location>
</feature>
<proteinExistence type="predicted"/>
<dbReference type="InterPro" id="IPR048430">
    <property type="entry name" value="MASE9"/>
</dbReference>
<dbReference type="InterPro" id="IPR052155">
    <property type="entry name" value="Biofilm_reg_signaling"/>
</dbReference>
<dbReference type="AlphaFoldDB" id="A0A8A4ZBU1"/>
<dbReference type="RefSeq" id="WP_227422193.1">
    <property type="nucleotide sequence ID" value="NZ_CP071868.1"/>
</dbReference>
<dbReference type="NCBIfam" id="TIGR00254">
    <property type="entry name" value="GGDEF"/>
    <property type="match status" value="1"/>
</dbReference>
<protein>
    <submittedName>
        <fullName evidence="4">EAL domain-containing protein</fullName>
    </submittedName>
</protein>
<dbReference type="InterPro" id="IPR001633">
    <property type="entry name" value="EAL_dom"/>
</dbReference>
<keyword evidence="1" id="KW-1133">Transmembrane helix</keyword>
<keyword evidence="1" id="KW-0812">Transmembrane</keyword>
<dbReference type="InterPro" id="IPR000160">
    <property type="entry name" value="GGDEF_dom"/>
</dbReference>
<reference evidence="4" key="1">
    <citation type="submission" date="2021-03" db="EMBL/GenBank/DDBJ databases">
        <title>Pengzhenrongella sicca gen. nov., sp. nov., a new member of suborder Micrococcineae isolated from High-Arctic tundra soil.</title>
        <authorList>
            <person name="Peng F."/>
        </authorList>
    </citation>
    <scope>NUCLEOTIDE SEQUENCE</scope>
    <source>
        <strain evidence="4">LRZ-2</strain>
    </source>
</reference>
<dbReference type="InterPro" id="IPR029787">
    <property type="entry name" value="Nucleotide_cyclase"/>
</dbReference>
<feature type="domain" description="EAL" evidence="2">
    <location>
        <begin position="523"/>
        <end position="776"/>
    </location>
</feature>
<name>A0A8A4ZBU1_9MICO</name>
<dbReference type="SUPFAM" id="SSF55073">
    <property type="entry name" value="Nucleotide cyclase"/>
    <property type="match status" value="1"/>
</dbReference>
<dbReference type="Gene3D" id="3.30.450.40">
    <property type="match status" value="1"/>
</dbReference>
<dbReference type="PROSITE" id="PS50887">
    <property type="entry name" value="GGDEF"/>
    <property type="match status" value="1"/>
</dbReference>
<evidence type="ECO:0000313" key="5">
    <source>
        <dbReference type="Proteomes" id="UP000663937"/>
    </source>
</evidence>
<feature type="transmembrane region" description="Helical" evidence="1">
    <location>
        <begin position="165"/>
        <end position="187"/>
    </location>
</feature>
<dbReference type="InterPro" id="IPR029016">
    <property type="entry name" value="GAF-like_dom_sf"/>
</dbReference>
<gene>
    <name evidence="4" type="ORF">J4E96_11165</name>
</gene>
<feature type="transmembrane region" description="Helical" evidence="1">
    <location>
        <begin position="42"/>
        <end position="59"/>
    </location>
</feature>
<dbReference type="PROSITE" id="PS50883">
    <property type="entry name" value="EAL"/>
    <property type="match status" value="1"/>
</dbReference>
<keyword evidence="5" id="KW-1185">Reference proteome</keyword>
<evidence type="ECO:0000313" key="4">
    <source>
        <dbReference type="EMBL" id="QTE27967.1"/>
    </source>
</evidence>
<feature type="transmembrane region" description="Helical" evidence="1">
    <location>
        <begin position="99"/>
        <end position="124"/>
    </location>
</feature>
<dbReference type="PANTHER" id="PTHR44757:SF2">
    <property type="entry name" value="BIOFILM ARCHITECTURE MAINTENANCE PROTEIN MBAA"/>
    <property type="match status" value="1"/>
</dbReference>
<organism evidence="4 5">
    <name type="scientific">Pengzhenrongella sicca</name>
    <dbReference type="NCBI Taxonomy" id="2819238"/>
    <lineage>
        <taxon>Bacteria</taxon>
        <taxon>Bacillati</taxon>
        <taxon>Actinomycetota</taxon>
        <taxon>Actinomycetes</taxon>
        <taxon>Micrococcales</taxon>
        <taxon>Pengzhenrongella</taxon>
    </lineage>
</organism>
<feature type="domain" description="GGDEF" evidence="3">
    <location>
        <begin position="384"/>
        <end position="515"/>
    </location>
</feature>
<dbReference type="Pfam" id="PF20972">
    <property type="entry name" value="MASE9"/>
    <property type="match status" value="1"/>
</dbReference>
<dbReference type="SUPFAM" id="SSF141868">
    <property type="entry name" value="EAL domain-like"/>
    <property type="match status" value="1"/>
</dbReference>
<keyword evidence="1" id="KW-0472">Membrane</keyword>
<dbReference type="InterPro" id="IPR043128">
    <property type="entry name" value="Rev_trsase/Diguanyl_cyclase"/>
</dbReference>
<dbReference type="Proteomes" id="UP000663937">
    <property type="component" value="Chromosome"/>
</dbReference>
<evidence type="ECO:0000256" key="1">
    <source>
        <dbReference type="SAM" id="Phobius"/>
    </source>
</evidence>
<evidence type="ECO:0000259" key="3">
    <source>
        <dbReference type="PROSITE" id="PS50887"/>
    </source>
</evidence>
<dbReference type="Pfam" id="PF00563">
    <property type="entry name" value="EAL"/>
    <property type="match status" value="1"/>
</dbReference>
<dbReference type="KEGG" id="psic:J4E96_11165"/>
<sequence>MALGFALSGAFVIRVPMARSAYAHTLRELPSVLSLVLISPEHYLTACLVGSGLILLVVDRQRGSKFLFNLSLFALEVCVSVLVFRGLLGSGEASDPQGWFAAVMAMIVAGFLSCVLVTLVIYLAGDGYSSEIMRQAIRSGVLACVANCSLALLIVVLLVRMPTALVLLGIAIAVLYLSNRGYVAFVARYSQLELLYHFVGTVGASVDLDVTVVSVLTAARDLTGAARAELYLPADGTRAAAHVILSDRGIEPGPARSGPGAVPWWSEAELGTSVLVTSGQNRDKTRLPAELTDAMAVVVQVEGVAGVLIVTDRLFAGKTFTEQDLRLFEALAGHAAITIQNARLVDVIQTEATKRDREARHDPLTGLPNRREFQSRFLAVAAAESCAVMMLDLDEFKEINDTLGHGAGDQVLREIGRRLKLATDGVVARLGGDEFAILLPGVADLSEALVRGQSLLEEIRRPVALDDANLAVGASIGIAMYPMHGSTSDTLLTRADVAMYAAKVAGTGIAVYTPEPENGRHRRLSLAAQMDAAIADGAITLWYQPKTDPATGRLLGVEALVRWIHPVYGLVAPAEILPVAERTGLVRRLTDHLLETALRQQAVWLAAGLDLTVAVNITTRDLLDETLPLVVQRLVAESGGRPERLTLEITETGIMRDFDRCLTVLTAVAGTGVRLSIDDFGTGYSSLAYLERLPVSEVKIDRSFVERLTNPTHDPTVLLSTIEMSHRLGLSVVAEGVETQPVLDVLVELGVDVVQGFRVARPMAAADIEPWSRAADGRSAVATVGAPG</sequence>
<dbReference type="Gene3D" id="3.30.70.270">
    <property type="match status" value="1"/>
</dbReference>
<accession>A0A8A4ZBU1</accession>
<dbReference type="CDD" id="cd01948">
    <property type="entry name" value="EAL"/>
    <property type="match status" value="1"/>
</dbReference>
<dbReference type="Pfam" id="PF00990">
    <property type="entry name" value="GGDEF"/>
    <property type="match status" value="1"/>
</dbReference>
<dbReference type="SMART" id="SM00065">
    <property type="entry name" value="GAF"/>
    <property type="match status" value="1"/>
</dbReference>
<dbReference type="Pfam" id="PF13185">
    <property type="entry name" value="GAF_2"/>
    <property type="match status" value="1"/>
</dbReference>
<dbReference type="InterPro" id="IPR035919">
    <property type="entry name" value="EAL_sf"/>
</dbReference>
<dbReference type="InterPro" id="IPR003018">
    <property type="entry name" value="GAF"/>
</dbReference>
<dbReference type="EMBL" id="CP071868">
    <property type="protein sequence ID" value="QTE27967.1"/>
    <property type="molecule type" value="Genomic_DNA"/>
</dbReference>
<dbReference type="SMART" id="SM00052">
    <property type="entry name" value="EAL"/>
    <property type="match status" value="1"/>
</dbReference>
<evidence type="ECO:0000259" key="2">
    <source>
        <dbReference type="PROSITE" id="PS50883"/>
    </source>
</evidence>
<dbReference type="CDD" id="cd01949">
    <property type="entry name" value="GGDEF"/>
    <property type="match status" value="1"/>
</dbReference>
<dbReference type="SUPFAM" id="SSF55781">
    <property type="entry name" value="GAF domain-like"/>
    <property type="match status" value="1"/>
</dbReference>
<dbReference type="SMART" id="SM00267">
    <property type="entry name" value="GGDEF"/>
    <property type="match status" value="1"/>
</dbReference>
<dbReference type="PANTHER" id="PTHR44757">
    <property type="entry name" value="DIGUANYLATE CYCLASE DGCP"/>
    <property type="match status" value="1"/>
</dbReference>
<dbReference type="Gene3D" id="3.20.20.450">
    <property type="entry name" value="EAL domain"/>
    <property type="match status" value="1"/>
</dbReference>